<accession>A0AAU7DII9</accession>
<gene>
    <name evidence="2" type="ORF">P8935_23175</name>
</gene>
<reference evidence="2" key="1">
    <citation type="submission" date="2023-03" db="EMBL/GenBank/DDBJ databases">
        <title>Edaphobacter sp.</title>
        <authorList>
            <person name="Huber K.J."/>
            <person name="Papendorf J."/>
            <person name="Pilke C."/>
            <person name="Bunk B."/>
            <person name="Sproeer C."/>
            <person name="Pester M."/>
        </authorList>
    </citation>
    <scope>NUCLEOTIDE SEQUENCE</scope>
    <source>
        <strain evidence="2">DSM 110680</strain>
    </source>
</reference>
<dbReference type="InterPro" id="IPR025983">
    <property type="entry name" value="Cys_rich_CPCC"/>
</dbReference>
<dbReference type="EMBL" id="CP121196">
    <property type="protein sequence ID" value="XBH17455.1"/>
    <property type="molecule type" value="Genomic_DNA"/>
</dbReference>
<dbReference type="Pfam" id="PF14206">
    <property type="entry name" value="Cys_rich_CPCC"/>
    <property type="match status" value="1"/>
</dbReference>
<dbReference type="RefSeq" id="WP_348262680.1">
    <property type="nucleotide sequence ID" value="NZ_CP121196.1"/>
</dbReference>
<name>A0AAU7DII9_9BACT</name>
<organism evidence="2">
    <name type="scientific">Telmatobacter sp. DSM 110680</name>
    <dbReference type="NCBI Taxonomy" id="3036704"/>
    <lineage>
        <taxon>Bacteria</taxon>
        <taxon>Pseudomonadati</taxon>
        <taxon>Acidobacteriota</taxon>
        <taxon>Terriglobia</taxon>
        <taxon>Terriglobales</taxon>
        <taxon>Acidobacteriaceae</taxon>
        <taxon>Telmatobacter</taxon>
    </lineage>
</organism>
<evidence type="ECO:0000313" key="2">
    <source>
        <dbReference type="EMBL" id="XBH17455.1"/>
    </source>
</evidence>
<feature type="domain" description="Cysteine-rich CPCC" evidence="1">
    <location>
        <begin position="9"/>
        <end position="82"/>
    </location>
</feature>
<dbReference type="AlphaFoldDB" id="A0AAU7DII9"/>
<protein>
    <submittedName>
        <fullName evidence="2">CPCC family cysteine-rich protein</fullName>
    </submittedName>
</protein>
<proteinExistence type="predicted"/>
<evidence type="ECO:0000259" key="1">
    <source>
        <dbReference type="Pfam" id="PF14206"/>
    </source>
</evidence>
<sequence length="84" mass="9351">MGTAPVLFRCPCCGHRTLESPSTLALCPVCWWEDDGQEDADASEVRNTVNGELSLNDARMHYSQCGAAHPRFLPYVRKPEVSEQ</sequence>